<evidence type="ECO:0000256" key="1">
    <source>
        <dbReference type="SAM" id="SignalP"/>
    </source>
</evidence>
<accession>A0A182Q2K8</accession>
<evidence type="ECO:0000313" key="3">
    <source>
        <dbReference type="Proteomes" id="UP000075886"/>
    </source>
</evidence>
<dbReference type="EnsemblMetazoa" id="AFAF001844-RA">
    <property type="protein sequence ID" value="AFAF001844-PA"/>
    <property type="gene ID" value="AFAF001844"/>
</dbReference>
<name>A0A182Q2K8_9DIPT</name>
<evidence type="ECO:0008006" key="4">
    <source>
        <dbReference type="Google" id="ProtNLM"/>
    </source>
</evidence>
<feature type="chain" id="PRO_5008132284" description="Protein TsetseEP domain-containing protein" evidence="1">
    <location>
        <begin position="30"/>
        <end position="503"/>
    </location>
</feature>
<sequence length="503" mass="54490">MGSSWKHLRPSAVWLATAVIMSITCSGDAFPWPDFGIKNTIANSGRVQTAANELSGVFDNVNKHGIQLLSTYKVLSTARDVLYSISNDVATGGKALAAAIGTLATNTGSSIDAAFGAATGAITNMETTLTTSVAARLATLDSQIGAYVGKELRDSFTVLVTAGRKLSDALGRLKPAVQQLQSSAKSIPPTLMLSLLDALKNMQTNVPVVSYTMSTSLYNLELADKFIVDSTARAEQEIATIDTSYTTYSTETTGAANDMAESLRASIAEGYDKQVAAIVPIQTLLDASGDYTANFQRRMLQFQEVYGTEALDTLKATIVQRFDEYVQLMEELDNDVSDFFANDACPALLATVQELISSGPHAVFCFEKYSYLAYNLFHDFALLVNACYQEELGRLSALYLAAAPFVHIILFDVEDLADSLATCVRYSDSARCFSAITSYYEALLAQTTAKRYYLQELMARELEASSNRLASCYTVNKFFILQQVVNISTNVQLCGKNGVANTV</sequence>
<keyword evidence="3" id="KW-1185">Reference proteome</keyword>
<reference evidence="3" key="1">
    <citation type="submission" date="2014-01" db="EMBL/GenBank/DDBJ databases">
        <title>The Genome Sequence of Anopheles farauti FAR1 (V2).</title>
        <authorList>
            <consortium name="The Broad Institute Genomics Platform"/>
            <person name="Neafsey D.E."/>
            <person name="Besansky N."/>
            <person name="Howell P."/>
            <person name="Walton C."/>
            <person name="Young S.K."/>
            <person name="Zeng Q."/>
            <person name="Gargeya S."/>
            <person name="Fitzgerald M."/>
            <person name="Haas B."/>
            <person name="Abouelleil A."/>
            <person name="Allen A.W."/>
            <person name="Alvarado L."/>
            <person name="Arachchi H.M."/>
            <person name="Berlin A.M."/>
            <person name="Chapman S.B."/>
            <person name="Gainer-Dewar J."/>
            <person name="Goldberg J."/>
            <person name="Griggs A."/>
            <person name="Gujja S."/>
            <person name="Hansen M."/>
            <person name="Howarth C."/>
            <person name="Imamovic A."/>
            <person name="Ireland A."/>
            <person name="Larimer J."/>
            <person name="McCowan C."/>
            <person name="Murphy C."/>
            <person name="Pearson M."/>
            <person name="Poon T.W."/>
            <person name="Priest M."/>
            <person name="Roberts A."/>
            <person name="Saif S."/>
            <person name="Shea T."/>
            <person name="Sisk P."/>
            <person name="Sykes S."/>
            <person name="Wortman J."/>
            <person name="Nusbaum C."/>
            <person name="Birren B."/>
        </authorList>
    </citation>
    <scope>NUCLEOTIDE SEQUENCE [LARGE SCALE GENOMIC DNA]</scope>
    <source>
        <strain evidence="3">FAR1</strain>
    </source>
</reference>
<dbReference type="EMBL" id="AXCN02000761">
    <property type="status" value="NOT_ANNOTATED_CDS"/>
    <property type="molecule type" value="Genomic_DNA"/>
</dbReference>
<reference evidence="2" key="2">
    <citation type="submission" date="2020-05" db="UniProtKB">
        <authorList>
            <consortium name="EnsemblMetazoa"/>
        </authorList>
    </citation>
    <scope>IDENTIFICATION</scope>
    <source>
        <strain evidence="2">FAR1</strain>
    </source>
</reference>
<keyword evidence="1" id="KW-0732">Signal</keyword>
<proteinExistence type="predicted"/>
<dbReference type="VEuPathDB" id="VectorBase:AFAF001844"/>
<evidence type="ECO:0000313" key="2">
    <source>
        <dbReference type="EnsemblMetazoa" id="AFAF001844-PA"/>
    </source>
</evidence>
<protein>
    <recommendedName>
        <fullName evidence="4">Protein TsetseEP domain-containing protein</fullName>
    </recommendedName>
</protein>
<dbReference type="AlphaFoldDB" id="A0A182Q2K8"/>
<organism evidence="2 3">
    <name type="scientific">Anopheles farauti</name>
    <dbReference type="NCBI Taxonomy" id="69004"/>
    <lineage>
        <taxon>Eukaryota</taxon>
        <taxon>Metazoa</taxon>
        <taxon>Ecdysozoa</taxon>
        <taxon>Arthropoda</taxon>
        <taxon>Hexapoda</taxon>
        <taxon>Insecta</taxon>
        <taxon>Pterygota</taxon>
        <taxon>Neoptera</taxon>
        <taxon>Endopterygota</taxon>
        <taxon>Diptera</taxon>
        <taxon>Nematocera</taxon>
        <taxon>Culicoidea</taxon>
        <taxon>Culicidae</taxon>
        <taxon>Anophelinae</taxon>
        <taxon>Anopheles</taxon>
    </lineage>
</organism>
<dbReference type="Proteomes" id="UP000075886">
    <property type="component" value="Unassembled WGS sequence"/>
</dbReference>
<feature type="signal peptide" evidence="1">
    <location>
        <begin position="1"/>
        <end position="29"/>
    </location>
</feature>